<dbReference type="Proteomes" id="UP001629214">
    <property type="component" value="Unassembled WGS sequence"/>
</dbReference>
<dbReference type="SMART" id="SM01144">
    <property type="entry name" value="DTW"/>
    <property type="match status" value="1"/>
</dbReference>
<dbReference type="RefSeq" id="WP_408168004.1">
    <property type="nucleotide sequence ID" value="NZ_JAQQFR010000006.1"/>
</dbReference>
<evidence type="ECO:0000259" key="6">
    <source>
        <dbReference type="SMART" id="SM01144"/>
    </source>
</evidence>
<organism evidence="7 8">
    <name type="scientific">Herbaspirillum rhizosphaerae</name>
    <dbReference type="NCBI Taxonomy" id="346179"/>
    <lineage>
        <taxon>Bacteria</taxon>
        <taxon>Pseudomonadati</taxon>
        <taxon>Pseudomonadota</taxon>
        <taxon>Betaproteobacteria</taxon>
        <taxon>Burkholderiales</taxon>
        <taxon>Oxalobacteraceae</taxon>
        <taxon>Herbaspirillum</taxon>
    </lineage>
</organism>
<comment type="caution">
    <text evidence="7">The sequence shown here is derived from an EMBL/GenBank/DDBJ whole genome shotgun (WGS) entry which is preliminary data.</text>
</comment>
<evidence type="ECO:0000256" key="3">
    <source>
        <dbReference type="ARBA" id="ARBA00022691"/>
    </source>
</evidence>
<dbReference type="PANTHER" id="PTHR21392">
    <property type="entry name" value="TRNA-URIDINE AMINOCARBOXYPROPYLTRANSFERASE 2"/>
    <property type="match status" value="1"/>
</dbReference>
<dbReference type="EMBL" id="JAQQFR010000006">
    <property type="protein sequence ID" value="MFL9879020.1"/>
    <property type="molecule type" value="Genomic_DNA"/>
</dbReference>
<keyword evidence="4" id="KW-0819">tRNA processing</keyword>
<evidence type="ECO:0000256" key="1">
    <source>
        <dbReference type="ARBA" id="ARBA00012386"/>
    </source>
</evidence>
<evidence type="ECO:0000313" key="7">
    <source>
        <dbReference type="EMBL" id="MFL9879020.1"/>
    </source>
</evidence>
<evidence type="ECO:0000256" key="2">
    <source>
        <dbReference type="ARBA" id="ARBA00022679"/>
    </source>
</evidence>
<accession>A0ABW8Z944</accession>
<keyword evidence="3" id="KW-0949">S-adenosyl-L-methionine</keyword>
<gene>
    <name evidence="7" type="ORF">PQR63_11535</name>
</gene>
<dbReference type="EC" id="2.5.1.25" evidence="1"/>
<name>A0ABW8Z944_9BURK</name>
<reference evidence="7 8" key="1">
    <citation type="journal article" date="2024" name="Chem. Sci.">
        <title>Discovery of megapolipeptins by genome mining of a Burkholderiales bacteria collection.</title>
        <authorList>
            <person name="Paulo B.S."/>
            <person name="Recchia M.J.J."/>
            <person name="Lee S."/>
            <person name="Fergusson C.H."/>
            <person name="Romanowski S.B."/>
            <person name="Hernandez A."/>
            <person name="Krull N."/>
            <person name="Liu D.Y."/>
            <person name="Cavanagh H."/>
            <person name="Bos A."/>
            <person name="Gray C.A."/>
            <person name="Murphy B.T."/>
            <person name="Linington R.G."/>
            <person name="Eustaquio A.S."/>
        </authorList>
    </citation>
    <scope>NUCLEOTIDE SEQUENCE [LARGE SCALE GENOMIC DNA]</scope>
    <source>
        <strain evidence="7 8">RL21-008-BIB-B</strain>
    </source>
</reference>
<sequence>MSTGLNPKRAMCLRCLRAQSSCICAWIRALAPLAQVLILQHPLEIHQAKGSGRLLHLSLDGSELVNGEQFEEETLRRLLYADVGGEQVRPVLLYPDTPGEPRESRAQALPELSVPTRLRLVILDATWRKSRKMLYLNPLLQQLPRLPLIDPPASQYRIRKAHRADQLSTLEAACHALAQLENDEDKYLPLLQAFDGFVAQQTSYLPAEALNDPPA</sequence>
<dbReference type="Pfam" id="PF03942">
    <property type="entry name" value="DTW"/>
    <property type="match status" value="1"/>
</dbReference>
<feature type="domain" description="DTW" evidence="6">
    <location>
        <begin position="8"/>
        <end position="206"/>
    </location>
</feature>
<evidence type="ECO:0000313" key="8">
    <source>
        <dbReference type="Proteomes" id="UP001629214"/>
    </source>
</evidence>
<keyword evidence="8" id="KW-1185">Reference proteome</keyword>
<evidence type="ECO:0000256" key="4">
    <source>
        <dbReference type="ARBA" id="ARBA00022694"/>
    </source>
</evidence>
<evidence type="ECO:0000256" key="5">
    <source>
        <dbReference type="ARBA" id="ARBA00034489"/>
    </source>
</evidence>
<comment type="similarity">
    <text evidence="5">Belongs to the TDD superfamily. DTWD2 family.</text>
</comment>
<keyword evidence="2" id="KW-0808">Transferase</keyword>
<proteinExistence type="inferred from homology"/>
<dbReference type="InterPro" id="IPR005636">
    <property type="entry name" value="DTW"/>
</dbReference>
<protein>
    <recommendedName>
        <fullName evidence="1">tRNA-uridine aminocarboxypropyltransferase</fullName>
        <ecNumber evidence="1">2.5.1.25</ecNumber>
    </recommendedName>
</protein>
<dbReference type="PANTHER" id="PTHR21392:SF0">
    <property type="entry name" value="TRNA-URIDINE AMINOCARBOXYPROPYLTRANSFERASE 2"/>
    <property type="match status" value="1"/>
</dbReference>
<dbReference type="InterPro" id="IPR039262">
    <property type="entry name" value="DTWD2/TAPT"/>
</dbReference>